<keyword evidence="1" id="KW-0175">Coiled coil</keyword>
<dbReference type="InterPro" id="IPR001849">
    <property type="entry name" value="PH_domain"/>
</dbReference>
<comment type="caution">
    <text evidence="4">The sequence shown here is derived from an EMBL/GenBank/DDBJ whole genome shotgun (WGS) entry which is preliminary data.</text>
</comment>
<feature type="coiled-coil region" evidence="1">
    <location>
        <begin position="14"/>
        <end position="48"/>
    </location>
</feature>
<dbReference type="SMART" id="SM00222">
    <property type="entry name" value="Sec7"/>
    <property type="match status" value="1"/>
</dbReference>
<dbReference type="Pfam" id="PF01369">
    <property type="entry name" value="Sec7"/>
    <property type="match status" value="1"/>
</dbReference>
<dbReference type="SUPFAM" id="SSF50729">
    <property type="entry name" value="PH domain-like"/>
    <property type="match status" value="1"/>
</dbReference>
<proteinExistence type="predicted"/>
<evidence type="ECO:0000259" key="2">
    <source>
        <dbReference type="PROSITE" id="PS50003"/>
    </source>
</evidence>
<name>A0AA36D6Q6_9BILA</name>
<dbReference type="InterPro" id="IPR035999">
    <property type="entry name" value="Sec7_dom_sf"/>
</dbReference>
<organism evidence="4 5">
    <name type="scientific">Mesorhabditis spiculigera</name>
    <dbReference type="NCBI Taxonomy" id="96644"/>
    <lineage>
        <taxon>Eukaryota</taxon>
        <taxon>Metazoa</taxon>
        <taxon>Ecdysozoa</taxon>
        <taxon>Nematoda</taxon>
        <taxon>Chromadorea</taxon>
        <taxon>Rhabditida</taxon>
        <taxon>Rhabditina</taxon>
        <taxon>Rhabditomorpha</taxon>
        <taxon>Rhabditoidea</taxon>
        <taxon>Rhabditidae</taxon>
        <taxon>Mesorhabditinae</taxon>
        <taxon>Mesorhabditis</taxon>
    </lineage>
</organism>
<evidence type="ECO:0000313" key="4">
    <source>
        <dbReference type="EMBL" id="CAJ0580724.1"/>
    </source>
</evidence>
<feature type="non-terminal residue" evidence="4">
    <location>
        <position position="1"/>
    </location>
</feature>
<dbReference type="SMART" id="SM00233">
    <property type="entry name" value="PH"/>
    <property type="match status" value="1"/>
</dbReference>
<dbReference type="SUPFAM" id="SSF48425">
    <property type="entry name" value="Sec7 domain"/>
    <property type="match status" value="1"/>
</dbReference>
<dbReference type="PANTHER" id="PTHR10663:SF402">
    <property type="entry name" value="MIP16918P"/>
    <property type="match status" value="1"/>
</dbReference>
<dbReference type="GO" id="GO:0032012">
    <property type="term" value="P:regulation of ARF protein signal transduction"/>
    <property type="evidence" value="ECO:0007669"/>
    <property type="project" value="InterPro"/>
</dbReference>
<evidence type="ECO:0000313" key="5">
    <source>
        <dbReference type="Proteomes" id="UP001177023"/>
    </source>
</evidence>
<dbReference type="AlphaFoldDB" id="A0AA36D6Q6"/>
<sequence length="382" mass="43708">MESPEPDDDRFCVLRRVRKRKLDLQSEIVTLRGELKEVEAELETLSYQDDEGRAKVKLLAQGKKKFNADPEEGLKWMFERNLINPTAIDVAEWLFEAATTSKGVSKRAIGEYLGKHEAFQLEVLNNFCQLHHFADTHVLDALRLFLSSFLLPGESQKIERIIQTFAVHYTESNPMTFKTADSCNSLSYNCIALNTLLHNPNVKDKPTFAVFKLMTDDFLKSGEFNESQLAAIYDSIKEKEFKVPTDSVGSLADGADHTGWLHKQSSKFLSGSLSWKRRWFVLADNCLYYFEATNQKNPKGIIPLQNVGVRRSENQSRPHTFEIHSLNQDERVKACKAESDGRLVEGRHTVYKISASSDEELREWMEYISKAIQTYPISQNGR</sequence>
<dbReference type="InterPro" id="IPR011993">
    <property type="entry name" value="PH-like_dom_sf"/>
</dbReference>
<dbReference type="Gene3D" id="2.30.29.30">
    <property type="entry name" value="Pleckstrin-homology domain (PH domain)/Phosphotyrosine-binding domain (PTB)"/>
    <property type="match status" value="1"/>
</dbReference>
<dbReference type="InterPro" id="IPR000904">
    <property type="entry name" value="Sec7_dom"/>
</dbReference>
<dbReference type="InterPro" id="IPR023394">
    <property type="entry name" value="Sec7_C_sf"/>
</dbReference>
<dbReference type="Gene3D" id="1.10.220.20">
    <property type="match status" value="1"/>
</dbReference>
<dbReference type="EMBL" id="CATQJA010002662">
    <property type="protein sequence ID" value="CAJ0580724.1"/>
    <property type="molecule type" value="Genomic_DNA"/>
</dbReference>
<evidence type="ECO:0008006" key="6">
    <source>
        <dbReference type="Google" id="ProtNLM"/>
    </source>
</evidence>
<dbReference type="Gene3D" id="1.10.1000.11">
    <property type="entry name" value="Arf Nucleotide-binding Site Opener,domain 2"/>
    <property type="match status" value="1"/>
</dbReference>
<dbReference type="Proteomes" id="UP001177023">
    <property type="component" value="Unassembled WGS sequence"/>
</dbReference>
<accession>A0AA36D6Q6</accession>
<protein>
    <recommendedName>
        <fullName evidence="6">Cytohesin-1</fullName>
    </recommendedName>
</protein>
<dbReference type="PANTHER" id="PTHR10663">
    <property type="entry name" value="GUANYL-NUCLEOTIDE EXCHANGE FACTOR"/>
    <property type="match status" value="1"/>
</dbReference>
<dbReference type="PROSITE" id="PS50190">
    <property type="entry name" value="SEC7"/>
    <property type="match status" value="1"/>
</dbReference>
<dbReference type="CDD" id="cd00171">
    <property type="entry name" value="Sec7"/>
    <property type="match status" value="1"/>
</dbReference>
<dbReference type="Pfam" id="PF00169">
    <property type="entry name" value="PH"/>
    <property type="match status" value="1"/>
</dbReference>
<reference evidence="4" key="1">
    <citation type="submission" date="2023-06" db="EMBL/GenBank/DDBJ databases">
        <authorList>
            <person name="Delattre M."/>
        </authorList>
    </citation>
    <scope>NUCLEOTIDE SEQUENCE</scope>
    <source>
        <strain evidence="4">AF72</strain>
    </source>
</reference>
<feature type="domain" description="PH" evidence="2">
    <location>
        <begin position="254"/>
        <end position="373"/>
    </location>
</feature>
<keyword evidence="5" id="KW-1185">Reference proteome</keyword>
<evidence type="ECO:0000256" key="1">
    <source>
        <dbReference type="SAM" id="Coils"/>
    </source>
</evidence>
<gene>
    <name evidence="4" type="ORF">MSPICULIGERA_LOCUS18913</name>
</gene>
<evidence type="ECO:0000259" key="3">
    <source>
        <dbReference type="PROSITE" id="PS50190"/>
    </source>
</evidence>
<dbReference type="PROSITE" id="PS50003">
    <property type="entry name" value="PH_DOMAIN"/>
    <property type="match status" value="1"/>
</dbReference>
<dbReference type="GO" id="GO:0005085">
    <property type="term" value="F:guanyl-nucleotide exchange factor activity"/>
    <property type="evidence" value="ECO:0007669"/>
    <property type="project" value="InterPro"/>
</dbReference>
<feature type="domain" description="SEC7" evidence="3">
    <location>
        <begin position="48"/>
        <end position="239"/>
    </location>
</feature>